<dbReference type="Gene3D" id="1.20.1050.90">
    <property type="entry name" value="RecF/RecN/SMC, N-terminal domain"/>
    <property type="match status" value="1"/>
</dbReference>
<evidence type="ECO:0000256" key="7">
    <source>
        <dbReference type="ARBA" id="ARBA00022840"/>
    </source>
</evidence>
<keyword evidence="9" id="KW-0742">SOS response</keyword>
<dbReference type="PROSITE" id="PS00617">
    <property type="entry name" value="RECF_1"/>
    <property type="match status" value="1"/>
</dbReference>
<evidence type="ECO:0000256" key="4">
    <source>
        <dbReference type="ARBA" id="ARBA00022490"/>
    </source>
</evidence>
<evidence type="ECO:0000259" key="10">
    <source>
        <dbReference type="Pfam" id="PF02463"/>
    </source>
</evidence>
<evidence type="ECO:0000256" key="9">
    <source>
        <dbReference type="HAMAP-Rule" id="MF_00365"/>
    </source>
</evidence>
<evidence type="ECO:0000313" key="12">
    <source>
        <dbReference type="Proteomes" id="UP000177050"/>
    </source>
</evidence>
<dbReference type="Proteomes" id="UP000177050">
    <property type="component" value="Unassembled WGS sequence"/>
</dbReference>
<dbReference type="PANTHER" id="PTHR32182">
    <property type="entry name" value="DNA REPLICATION AND REPAIR PROTEIN RECF"/>
    <property type="match status" value="1"/>
</dbReference>
<dbReference type="InterPro" id="IPR027417">
    <property type="entry name" value="P-loop_NTPase"/>
</dbReference>
<evidence type="ECO:0000256" key="5">
    <source>
        <dbReference type="ARBA" id="ARBA00022705"/>
    </source>
</evidence>
<keyword evidence="9" id="KW-0234">DNA repair</keyword>
<dbReference type="SUPFAM" id="SSF52540">
    <property type="entry name" value="P-loop containing nucleoside triphosphate hydrolases"/>
    <property type="match status" value="1"/>
</dbReference>
<name>A0A1F7KZ72_9BACT</name>
<dbReference type="InterPro" id="IPR042174">
    <property type="entry name" value="RecF_2"/>
</dbReference>
<dbReference type="GO" id="GO:0006302">
    <property type="term" value="P:double-strand break repair"/>
    <property type="evidence" value="ECO:0007669"/>
    <property type="project" value="TreeGrafter"/>
</dbReference>
<gene>
    <name evidence="9" type="primary">recF</name>
    <name evidence="11" type="ORF">A3K52_00030</name>
</gene>
<evidence type="ECO:0000256" key="6">
    <source>
        <dbReference type="ARBA" id="ARBA00022741"/>
    </source>
</evidence>
<evidence type="ECO:0000256" key="8">
    <source>
        <dbReference type="ARBA" id="ARBA00023125"/>
    </source>
</evidence>
<evidence type="ECO:0000256" key="3">
    <source>
        <dbReference type="ARBA" id="ARBA00020170"/>
    </source>
</evidence>
<comment type="caution">
    <text evidence="11">The sequence shown here is derived from an EMBL/GenBank/DDBJ whole genome shotgun (WGS) entry which is preliminary data.</text>
</comment>
<keyword evidence="6 9" id="KW-0547">Nucleotide-binding</keyword>
<evidence type="ECO:0000256" key="1">
    <source>
        <dbReference type="ARBA" id="ARBA00004496"/>
    </source>
</evidence>
<proteinExistence type="inferred from homology"/>
<dbReference type="InterPro" id="IPR018078">
    <property type="entry name" value="DNA-binding_RecF_CS"/>
</dbReference>
<dbReference type="HAMAP" id="MF_00365">
    <property type="entry name" value="RecF"/>
    <property type="match status" value="1"/>
</dbReference>
<keyword evidence="8 9" id="KW-0238">DNA-binding</keyword>
<keyword evidence="4 9" id="KW-0963">Cytoplasm</keyword>
<protein>
    <recommendedName>
        <fullName evidence="3 9">DNA replication and repair protein RecF</fullName>
    </recommendedName>
</protein>
<dbReference type="AlphaFoldDB" id="A0A1F7KZ72"/>
<sequence>MLLQKLVLQNFRNRDDDTFDFSPHLTIFLGENARGKTNLLEAIYFLINGSGFRESREEELLCIGKNQANVEGRFIMGNGKRDFKIHITKRDGIVEKIYFLERTRKKHAQYMMDQTKAILFAPEHIEIINSSPDIRRAYFNKFISYYDGEYKKKVVNLENALRRRNKILERVKDDIQLKEELSFWNDYILQQATYITKKRGEYVEYLNDHPKLDHKEFRIVYLKNEVTLERFREVLEEERRWHRTMIGPQKDDFQIYIKDKNVHHYGSRSEQRLAVFWLKINEITYHESIYKKKPILLLDDVFSEFDKQNKKMVLELIEKYQTVLTTTEEEVIDLIDVPKKIIRV</sequence>
<dbReference type="InterPro" id="IPR001238">
    <property type="entry name" value="DNA-binding_RecF"/>
</dbReference>
<comment type="function">
    <text evidence="9">The RecF protein is involved in DNA metabolism; it is required for DNA replication and normal SOS inducibility. RecF binds preferentially to single-stranded, linear DNA. It also seems to bind ATP.</text>
</comment>
<organism evidence="11 12">
    <name type="scientific">Candidatus Roizmanbacteria bacterium RIFOXYD1_FULL_38_12</name>
    <dbReference type="NCBI Taxonomy" id="1802093"/>
    <lineage>
        <taxon>Bacteria</taxon>
        <taxon>Candidatus Roizmaniibacteriota</taxon>
    </lineage>
</organism>
<dbReference type="InterPro" id="IPR003395">
    <property type="entry name" value="RecF/RecN/SMC_N"/>
</dbReference>
<dbReference type="EMBL" id="MGBR01000001">
    <property type="protein sequence ID" value="OGK73183.1"/>
    <property type="molecule type" value="Genomic_DNA"/>
</dbReference>
<dbReference type="GO" id="GO:0009432">
    <property type="term" value="P:SOS response"/>
    <property type="evidence" value="ECO:0007669"/>
    <property type="project" value="UniProtKB-UniRule"/>
</dbReference>
<keyword evidence="7 9" id="KW-0067">ATP-binding</keyword>
<evidence type="ECO:0000256" key="2">
    <source>
        <dbReference type="ARBA" id="ARBA00008016"/>
    </source>
</evidence>
<dbReference type="Pfam" id="PF02463">
    <property type="entry name" value="SMC_N"/>
    <property type="match status" value="1"/>
</dbReference>
<dbReference type="GO" id="GO:0000731">
    <property type="term" value="P:DNA synthesis involved in DNA repair"/>
    <property type="evidence" value="ECO:0007669"/>
    <property type="project" value="TreeGrafter"/>
</dbReference>
<comment type="similarity">
    <text evidence="2 9">Belongs to the RecF family.</text>
</comment>
<dbReference type="PANTHER" id="PTHR32182:SF0">
    <property type="entry name" value="DNA REPLICATION AND REPAIR PROTEIN RECF"/>
    <property type="match status" value="1"/>
</dbReference>
<comment type="subcellular location">
    <subcellularLocation>
        <location evidence="1 9">Cytoplasm</location>
    </subcellularLocation>
</comment>
<accession>A0A1F7KZ72</accession>
<dbReference type="GO" id="GO:0003697">
    <property type="term" value="F:single-stranded DNA binding"/>
    <property type="evidence" value="ECO:0007669"/>
    <property type="project" value="UniProtKB-UniRule"/>
</dbReference>
<keyword evidence="9" id="KW-0227">DNA damage</keyword>
<dbReference type="GO" id="GO:0005524">
    <property type="term" value="F:ATP binding"/>
    <property type="evidence" value="ECO:0007669"/>
    <property type="project" value="UniProtKB-UniRule"/>
</dbReference>
<feature type="binding site" evidence="9">
    <location>
        <begin position="30"/>
        <end position="37"/>
    </location>
    <ligand>
        <name>ATP</name>
        <dbReference type="ChEBI" id="CHEBI:30616"/>
    </ligand>
</feature>
<reference evidence="11 12" key="1">
    <citation type="journal article" date="2016" name="Nat. Commun.">
        <title>Thousands of microbial genomes shed light on interconnected biogeochemical processes in an aquifer system.</title>
        <authorList>
            <person name="Anantharaman K."/>
            <person name="Brown C.T."/>
            <person name="Hug L.A."/>
            <person name="Sharon I."/>
            <person name="Castelle C.J."/>
            <person name="Probst A.J."/>
            <person name="Thomas B.C."/>
            <person name="Singh A."/>
            <person name="Wilkins M.J."/>
            <person name="Karaoz U."/>
            <person name="Brodie E.L."/>
            <person name="Williams K.H."/>
            <person name="Hubbard S.S."/>
            <person name="Banfield J.F."/>
        </authorList>
    </citation>
    <scope>NUCLEOTIDE SEQUENCE [LARGE SCALE GENOMIC DNA]</scope>
</reference>
<dbReference type="GO" id="GO:0005737">
    <property type="term" value="C:cytoplasm"/>
    <property type="evidence" value="ECO:0007669"/>
    <property type="project" value="UniProtKB-SubCell"/>
</dbReference>
<keyword evidence="5 9" id="KW-0235">DNA replication</keyword>
<dbReference type="Gene3D" id="3.40.50.300">
    <property type="entry name" value="P-loop containing nucleotide triphosphate hydrolases"/>
    <property type="match status" value="1"/>
</dbReference>
<dbReference type="GO" id="GO:0006260">
    <property type="term" value="P:DNA replication"/>
    <property type="evidence" value="ECO:0007669"/>
    <property type="project" value="UniProtKB-UniRule"/>
</dbReference>
<feature type="domain" description="RecF/RecN/SMC N-terminal" evidence="10">
    <location>
        <begin position="3"/>
        <end position="336"/>
    </location>
</feature>
<evidence type="ECO:0000313" key="11">
    <source>
        <dbReference type="EMBL" id="OGK73183.1"/>
    </source>
</evidence>
<dbReference type="NCBIfam" id="TIGR00611">
    <property type="entry name" value="recf"/>
    <property type="match status" value="1"/>
</dbReference>